<accession>A0ACC0TSD1</accession>
<reference evidence="1" key="1">
    <citation type="submission" date="2021-03" db="EMBL/GenBank/DDBJ databases">
        <title>Evolutionary priming and transition to the ectomycorrhizal habit in an iconic lineage of mushroom-forming fungi: is preadaptation a requirement?</title>
        <authorList>
            <consortium name="DOE Joint Genome Institute"/>
            <person name="Looney B.P."/>
            <person name="Miyauchi S."/>
            <person name="Morin E."/>
            <person name="Drula E."/>
            <person name="Courty P.E."/>
            <person name="Chicoki N."/>
            <person name="Fauchery L."/>
            <person name="Kohler A."/>
            <person name="Kuo A."/>
            <person name="LaButti K."/>
            <person name="Pangilinan J."/>
            <person name="Lipzen A."/>
            <person name="Riley R."/>
            <person name="Andreopoulos W."/>
            <person name="He G."/>
            <person name="Johnson J."/>
            <person name="Barry K.W."/>
            <person name="Grigoriev I.V."/>
            <person name="Nagy L."/>
            <person name="Hibbett D."/>
            <person name="Henrissat B."/>
            <person name="Matheny P.B."/>
            <person name="Labbe J."/>
            <person name="Martin A.F."/>
        </authorList>
    </citation>
    <scope>NUCLEOTIDE SEQUENCE</scope>
    <source>
        <strain evidence="1">BPL698</strain>
    </source>
</reference>
<sequence>VPLGMPRGARCVQRFDDSLNSAIHITYRISLRSSSMREPRDPLLKVVLIACYPQRHSKLS</sequence>
<dbReference type="EMBL" id="JAGFNK010001188">
    <property type="protein sequence ID" value="KAI9434031.1"/>
    <property type="molecule type" value="Genomic_DNA"/>
</dbReference>
<evidence type="ECO:0000313" key="2">
    <source>
        <dbReference type="Proteomes" id="UP001207468"/>
    </source>
</evidence>
<dbReference type="Proteomes" id="UP001207468">
    <property type="component" value="Unassembled WGS sequence"/>
</dbReference>
<comment type="caution">
    <text evidence="1">The sequence shown here is derived from an EMBL/GenBank/DDBJ whole genome shotgun (WGS) entry which is preliminary data.</text>
</comment>
<feature type="non-terminal residue" evidence="1">
    <location>
        <position position="1"/>
    </location>
</feature>
<proteinExistence type="predicted"/>
<evidence type="ECO:0000313" key="1">
    <source>
        <dbReference type="EMBL" id="KAI9434031.1"/>
    </source>
</evidence>
<protein>
    <submittedName>
        <fullName evidence="1">Uncharacterized protein</fullName>
    </submittedName>
</protein>
<name>A0ACC0TSD1_9AGAM</name>
<keyword evidence="2" id="KW-1185">Reference proteome</keyword>
<gene>
    <name evidence="1" type="ORF">F5148DRAFT_990155</name>
</gene>
<organism evidence="1 2">
    <name type="scientific">Russula earlei</name>
    <dbReference type="NCBI Taxonomy" id="71964"/>
    <lineage>
        <taxon>Eukaryota</taxon>
        <taxon>Fungi</taxon>
        <taxon>Dikarya</taxon>
        <taxon>Basidiomycota</taxon>
        <taxon>Agaricomycotina</taxon>
        <taxon>Agaricomycetes</taxon>
        <taxon>Russulales</taxon>
        <taxon>Russulaceae</taxon>
        <taxon>Russula</taxon>
    </lineage>
</organism>